<keyword evidence="2" id="KW-1185">Reference proteome</keyword>
<accession>A0A2U9TAJ8</accession>
<evidence type="ECO:0008006" key="3">
    <source>
        <dbReference type="Google" id="ProtNLM"/>
    </source>
</evidence>
<organism evidence="1 2">
    <name type="scientific">Marilutibacter maris</name>
    <dbReference type="NCBI Taxonomy" id="1605891"/>
    <lineage>
        <taxon>Bacteria</taxon>
        <taxon>Pseudomonadati</taxon>
        <taxon>Pseudomonadota</taxon>
        <taxon>Gammaproteobacteria</taxon>
        <taxon>Lysobacterales</taxon>
        <taxon>Lysobacteraceae</taxon>
        <taxon>Marilutibacter</taxon>
    </lineage>
</organism>
<name>A0A2U9TAJ8_9GAMM</name>
<proteinExistence type="predicted"/>
<gene>
    <name evidence="1" type="ORF">C9I47_2719</name>
</gene>
<dbReference type="AlphaFoldDB" id="A0A2U9TAJ8"/>
<dbReference type="RefSeq" id="WP_223250165.1">
    <property type="nucleotide sequence ID" value="NZ_CP029843.1"/>
</dbReference>
<dbReference type="Proteomes" id="UP000249447">
    <property type="component" value="Chromosome"/>
</dbReference>
<dbReference type="NCBIfam" id="TIGR03806">
    <property type="entry name" value="chp_HNE_0200"/>
    <property type="match status" value="1"/>
</dbReference>
<dbReference type="EMBL" id="CP029843">
    <property type="protein sequence ID" value="AWV08395.1"/>
    <property type="molecule type" value="Genomic_DNA"/>
</dbReference>
<dbReference type="PROSITE" id="PS51257">
    <property type="entry name" value="PROKAR_LIPOPROTEIN"/>
    <property type="match status" value="1"/>
</dbReference>
<dbReference type="KEGG" id="lmb:C9I47_2719"/>
<evidence type="ECO:0000313" key="2">
    <source>
        <dbReference type="Proteomes" id="UP000249447"/>
    </source>
</evidence>
<dbReference type="InterPro" id="IPR022269">
    <property type="entry name" value="SO_2930-like_C"/>
</dbReference>
<evidence type="ECO:0000313" key="1">
    <source>
        <dbReference type="EMBL" id="AWV08395.1"/>
    </source>
</evidence>
<sequence length="403" mass="43675">MAEALWRHDAPAALSGWRAAALAVLMVALVACKPVSGPVRFHAEGQPATLSEWNLFVREDGVMAPSAGVVPYDLNTPLFSDYAHKLRTVWMPEGKAAVYDGEATFDFPVGTIISKTFYYPRVAGEAADSDAVLRSQGGEGALAGGRLQLDKVRLIETRLLVRREAGWVALPYVWNREQTEARLMRSGELVPLTLVEGDDGAGGRESALYQVPDQNQCAGCHGTEIRSRALEPIGPKARHLNRDFDYVDADGSPVRENQLRHWRAQGYLRDLPADGAMPRVADWRDGTQTVEARARAYLDVNCAHCHSPGGPGNTSGLWLGSAVDQPLRLGRCKLPIAAGHGTGDRRFGIVPGHPERSILSYRMISTDPGVMMPELGRSVVHREGVALIEAWIAAQTGECGDAG</sequence>
<protein>
    <recommendedName>
        <fullName evidence="3">Cytochrome c domain-containing protein</fullName>
    </recommendedName>
</protein>
<reference evidence="1 2" key="1">
    <citation type="submission" date="2018-05" db="EMBL/GenBank/DDBJ databases">
        <title>The complete genome of Lysobacter maris HZ9B, a marine bacterium antagonistic against terrestrial plant pathogens.</title>
        <authorList>
            <person name="Zhang X.-Q."/>
        </authorList>
    </citation>
    <scope>NUCLEOTIDE SEQUENCE [LARGE SCALE GENOMIC DNA]</scope>
    <source>
        <strain evidence="1 2">HZ9B</strain>
    </source>
</reference>